<sequence>MSSIFALTNQIVPHQHPCYIRPVTSSSPSTLIPKPLPLPLPRRQPPRDCPTLRRPPPRCHHWASPPLTQRPPLQPPRETSSHAATIFAHRLLHRNTSSGHHAAVKPPRRDHLLCAAARTMEATQTATINCDSQVAQHNRIAEIPPLWEHQIANRDSLLSSRQRHRKRELES</sequence>
<dbReference type="EMBL" id="AP015039">
    <property type="protein sequence ID" value="BAT89381.1"/>
    <property type="molecule type" value="Genomic_DNA"/>
</dbReference>
<name>A0A0S3S965_PHAAN</name>
<dbReference type="AlphaFoldDB" id="A0A0S3S965"/>
<keyword evidence="3" id="KW-1185">Reference proteome</keyword>
<gene>
    <name evidence="2" type="primary">Vigan.06G032700</name>
    <name evidence="2" type="ORF">VIGAN_06032700</name>
</gene>
<feature type="compositionally biased region" description="Pro residues" evidence="1">
    <location>
        <begin position="34"/>
        <end position="43"/>
    </location>
</feature>
<proteinExistence type="predicted"/>
<protein>
    <submittedName>
        <fullName evidence="2">Uncharacterized protein</fullName>
    </submittedName>
</protein>
<dbReference type="Proteomes" id="UP000291084">
    <property type="component" value="Chromosome 6"/>
</dbReference>
<accession>A0A0S3S965</accession>
<organism evidence="2 3">
    <name type="scientific">Vigna angularis var. angularis</name>
    <dbReference type="NCBI Taxonomy" id="157739"/>
    <lineage>
        <taxon>Eukaryota</taxon>
        <taxon>Viridiplantae</taxon>
        <taxon>Streptophyta</taxon>
        <taxon>Embryophyta</taxon>
        <taxon>Tracheophyta</taxon>
        <taxon>Spermatophyta</taxon>
        <taxon>Magnoliopsida</taxon>
        <taxon>eudicotyledons</taxon>
        <taxon>Gunneridae</taxon>
        <taxon>Pentapetalae</taxon>
        <taxon>rosids</taxon>
        <taxon>fabids</taxon>
        <taxon>Fabales</taxon>
        <taxon>Fabaceae</taxon>
        <taxon>Papilionoideae</taxon>
        <taxon>50 kb inversion clade</taxon>
        <taxon>NPAAA clade</taxon>
        <taxon>indigoferoid/millettioid clade</taxon>
        <taxon>Phaseoleae</taxon>
        <taxon>Vigna</taxon>
    </lineage>
</organism>
<evidence type="ECO:0000256" key="1">
    <source>
        <dbReference type="SAM" id="MobiDB-lite"/>
    </source>
</evidence>
<reference evidence="2 3" key="1">
    <citation type="journal article" date="2015" name="Sci. Rep.">
        <title>The power of single molecule real-time sequencing technology in the de novo assembly of a eukaryotic genome.</title>
        <authorList>
            <person name="Sakai H."/>
            <person name="Naito K."/>
            <person name="Ogiso-Tanaka E."/>
            <person name="Takahashi Y."/>
            <person name="Iseki K."/>
            <person name="Muto C."/>
            <person name="Satou K."/>
            <person name="Teruya K."/>
            <person name="Shiroma A."/>
            <person name="Shimoji M."/>
            <person name="Hirano T."/>
            <person name="Itoh T."/>
            <person name="Kaga A."/>
            <person name="Tomooka N."/>
        </authorList>
    </citation>
    <scope>NUCLEOTIDE SEQUENCE [LARGE SCALE GENOMIC DNA]</scope>
    <source>
        <strain evidence="3">cv. Shumari</strain>
    </source>
</reference>
<feature type="region of interest" description="Disordered" evidence="1">
    <location>
        <begin position="24"/>
        <end position="80"/>
    </location>
</feature>
<evidence type="ECO:0000313" key="3">
    <source>
        <dbReference type="Proteomes" id="UP000291084"/>
    </source>
</evidence>
<evidence type="ECO:0000313" key="2">
    <source>
        <dbReference type="EMBL" id="BAT89381.1"/>
    </source>
</evidence>